<gene>
    <name evidence="11" type="ORF">Ga0061068_10146</name>
</gene>
<dbReference type="GO" id="GO:0015192">
    <property type="term" value="F:L-phenylalanine transmembrane transporter activity"/>
    <property type="evidence" value="ECO:0007669"/>
    <property type="project" value="TreeGrafter"/>
</dbReference>
<organism evidence="11 12">
    <name type="scientific">Tepidiphilus thermophilus</name>
    <dbReference type="NCBI Taxonomy" id="876478"/>
    <lineage>
        <taxon>Bacteria</taxon>
        <taxon>Pseudomonadati</taxon>
        <taxon>Pseudomonadota</taxon>
        <taxon>Hydrogenophilia</taxon>
        <taxon>Hydrogenophilales</taxon>
        <taxon>Hydrogenophilaceae</taxon>
        <taxon>Tepidiphilus</taxon>
    </lineage>
</organism>
<dbReference type="Pfam" id="PF02653">
    <property type="entry name" value="BPD_transp_2"/>
    <property type="match status" value="1"/>
</dbReference>
<feature type="transmembrane region" description="Helical" evidence="10">
    <location>
        <begin position="7"/>
        <end position="35"/>
    </location>
</feature>
<evidence type="ECO:0000256" key="8">
    <source>
        <dbReference type="ARBA" id="ARBA00023136"/>
    </source>
</evidence>
<feature type="transmembrane region" description="Helical" evidence="10">
    <location>
        <begin position="265"/>
        <end position="283"/>
    </location>
</feature>
<dbReference type="GO" id="GO:0005886">
    <property type="term" value="C:plasma membrane"/>
    <property type="evidence" value="ECO:0007669"/>
    <property type="project" value="UniProtKB-SubCell"/>
</dbReference>
<dbReference type="SUPFAM" id="SSF81345">
    <property type="entry name" value="ABC transporter involved in vitamin B12 uptake, BtuC"/>
    <property type="match status" value="1"/>
</dbReference>
<dbReference type="GO" id="GO:0015808">
    <property type="term" value="P:L-alanine transport"/>
    <property type="evidence" value="ECO:0007669"/>
    <property type="project" value="TreeGrafter"/>
</dbReference>
<dbReference type="GO" id="GO:0015190">
    <property type="term" value="F:L-leucine transmembrane transporter activity"/>
    <property type="evidence" value="ECO:0007669"/>
    <property type="project" value="TreeGrafter"/>
</dbReference>
<name>A0A0K6INQ9_9PROT</name>
<dbReference type="Proteomes" id="UP000182108">
    <property type="component" value="Unassembled WGS sequence"/>
</dbReference>
<evidence type="ECO:0000256" key="6">
    <source>
        <dbReference type="ARBA" id="ARBA00022970"/>
    </source>
</evidence>
<dbReference type="AlphaFoldDB" id="A0A0K6INQ9"/>
<dbReference type="EMBL" id="CYHH01000001">
    <property type="protein sequence ID" value="CUB04721.1"/>
    <property type="molecule type" value="Genomic_DNA"/>
</dbReference>
<evidence type="ECO:0000313" key="11">
    <source>
        <dbReference type="EMBL" id="CUB04721.1"/>
    </source>
</evidence>
<dbReference type="GO" id="GO:0005304">
    <property type="term" value="F:L-valine transmembrane transporter activity"/>
    <property type="evidence" value="ECO:0007669"/>
    <property type="project" value="TreeGrafter"/>
</dbReference>
<dbReference type="PANTHER" id="PTHR11795">
    <property type="entry name" value="BRANCHED-CHAIN AMINO ACID TRANSPORT SYSTEM PERMEASE PROTEIN LIVH"/>
    <property type="match status" value="1"/>
</dbReference>
<keyword evidence="3" id="KW-1003">Cell membrane</keyword>
<evidence type="ECO:0000256" key="4">
    <source>
        <dbReference type="ARBA" id="ARBA00022519"/>
    </source>
</evidence>
<feature type="transmembrane region" description="Helical" evidence="10">
    <location>
        <begin position="47"/>
        <end position="80"/>
    </location>
</feature>
<evidence type="ECO:0000256" key="10">
    <source>
        <dbReference type="SAM" id="Phobius"/>
    </source>
</evidence>
<evidence type="ECO:0000313" key="12">
    <source>
        <dbReference type="Proteomes" id="UP000182108"/>
    </source>
</evidence>
<evidence type="ECO:0000256" key="7">
    <source>
        <dbReference type="ARBA" id="ARBA00022989"/>
    </source>
</evidence>
<feature type="transmembrane region" description="Helical" evidence="10">
    <location>
        <begin position="191"/>
        <end position="210"/>
    </location>
</feature>
<keyword evidence="5 10" id="KW-0812">Transmembrane</keyword>
<comment type="similarity">
    <text evidence="9">Belongs to the binding-protein-dependent transport system permease family. LivHM subfamily.</text>
</comment>
<evidence type="ECO:0000256" key="5">
    <source>
        <dbReference type="ARBA" id="ARBA00022692"/>
    </source>
</evidence>
<keyword evidence="8 10" id="KW-0472">Membrane</keyword>
<reference evidence="12" key="1">
    <citation type="submission" date="2015-08" db="EMBL/GenBank/DDBJ databases">
        <authorList>
            <person name="Babu N.S."/>
            <person name="Beckwith C.J."/>
            <person name="Beseler K.G."/>
            <person name="Brison A."/>
            <person name="Carone J.V."/>
            <person name="Caskin T.P."/>
            <person name="Diamond M."/>
            <person name="Durham M.E."/>
            <person name="Foxe J.M."/>
            <person name="Go M."/>
            <person name="Henderson B.A."/>
            <person name="Jones I.B."/>
            <person name="McGettigan J.A."/>
            <person name="Micheletti S.J."/>
            <person name="Nasrallah M.E."/>
            <person name="Ortiz D."/>
            <person name="Piller C.R."/>
            <person name="Privatt S.R."/>
            <person name="Schneider S.L."/>
            <person name="Sharp S."/>
            <person name="Smith T.C."/>
            <person name="Stanton J.D."/>
            <person name="Ullery H.E."/>
            <person name="Wilson R.J."/>
            <person name="Serrano M.G."/>
            <person name="Buck G."/>
            <person name="Lee V."/>
            <person name="Wang Y."/>
            <person name="Carvalho R."/>
            <person name="Voegtly L."/>
            <person name="Shi R."/>
            <person name="Duckworth R."/>
            <person name="Johnson A."/>
            <person name="Loviza R."/>
            <person name="Walstead R."/>
            <person name="Shah Z."/>
            <person name="Kiflezghi M."/>
            <person name="Wade K."/>
            <person name="Ball S.L."/>
            <person name="Bradley K.W."/>
            <person name="Asai D.J."/>
            <person name="Bowman C.A."/>
            <person name="Russell D.A."/>
            <person name="Pope W.H."/>
            <person name="Jacobs-Sera D."/>
            <person name="Hendrix R.W."/>
            <person name="Hatfull G.F."/>
        </authorList>
    </citation>
    <scope>NUCLEOTIDE SEQUENCE [LARGE SCALE GENOMIC DNA]</scope>
    <source>
        <strain evidence="12">JCM 19170</strain>
    </source>
</reference>
<feature type="transmembrane region" description="Helical" evidence="10">
    <location>
        <begin position="92"/>
        <end position="115"/>
    </location>
</feature>
<dbReference type="CDD" id="cd06582">
    <property type="entry name" value="TM_PBP1_LivH_like"/>
    <property type="match status" value="1"/>
</dbReference>
<keyword evidence="4" id="KW-0997">Cell inner membrane</keyword>
<sequence>MMEFLNFYVVPGIVTGSVYALGAIGITLIFGILRFGHFAHGDLATSGAYLALGATTLLGLMPWAALPVAMVLTALLAYGIHRLFYRHLESRPKILTVIASLGIGMMLRSIVQVVWGVDPLAYGSGIARAQAFGPLMLRPREIATLALTLALVAVLLAFLRYSKWGKAMRAMSDNPDLARLCGVDNDRVTRLTWFIVGALAAASGFCLGINTELTTMMGWSAMLSMFAAAVLGGVGRVEGAVVGGLVIGLAEELSVLVVPSPYKSATAFVILLAILLLRPQGIFKGKVL</sequence>
<keyword evidence="7 10" id="KW-1133">Transmembrane helix</keyword>
<accession>A0A0K6INQ9</accession>
<dbReference type="GO" id="GO:0015188">
    <property type="term" value="F:L-isoleucine transmembrane transporter activity"/>
    <property type="evidence" value="ECO:0007669"/>
    <property type="project" value="TreeGrafter"/>
</dbReference>
<dbReference type="GO" id="GO:0042941">
    <property type="term" value="P:D-alanine transmembrane transport"/>
    <property type="evidence" value="ECO:0007669"/>
    <property type="project" value="TreeGrafter"/>
</dbReference>
<proteinExistence type="inferred from homology"/>
<dbReference type="InterPro" id="IPR052157">
    <property type="entry name" value="BCAA_transport_permease"/>
</dbReference>
<dbReference type="GO" id="GO:1903806">
    <property type="term" value="P:L-isoleucine import across plasma membrane"/>
    <property type="evidence" value="ECO:0007669"/>
    <property type="project" value="TreeGrafter"/>
</dbReference>
<dbReference type="InterPro" id="IPR001851">
    <property type="entry name" value="ABC_transp_permease"/>
</dbReference>
<evidence type="ECO:0000256" key="1">
    <source>
        <dbReference type="ARBA" id="ARBA00004651"/>
    </source>
</evidence>
<keyword evidence="6" id="KW-0029">Amino-acid transport</keyword>
<keyword evidence="12" id="KW-1185">Reference proteome</keyword>
<keyword evidence="2" id="KW-0813">Transport</keyword>
<evidence type="ECO:0000256" key="2">
    <source>
        <dbReference type="ARBA" id="ARBA00022448"/>
    </source>
</evidence>
<evidence type="ECO:0000256" key="9">
    <source>
        <dbReference type="ARBA" id="ARBA00037998"/>
    </source>
</evidence>
<evidence type="ECO:0000256" key="3">
    <source>
        <dbReference type="ARBA" id="ARBA00022475"/>
    </source>
</evidence>
<dbReference type="PANTHER" id="PTHR11795:SF371">
    <property type="entry name" value="HIGH-AFFINITY BRANCHED-CHAIN AMINO ACID TRANSPORT SYSTEM PERMEASE PROTEIN LIVH"/>
    <property type="match status" value="1"/>
</dbReference>
<dbReference type="InterPro" id="IPR037294">
    <property type="entry name" value="ABC_BtuC-like"/>
</dbReference>
<comment type="subcellular location">
    <subcellularLocation>
        <location evidence="1">Cell membrane</location>
        <topology evidence="1">Multi-pass membrane protein</topology>
    </subcellularLocation>
</comment>
<protein>
    <submittedName>
        <fullName evidence="11">Branched-chain amino acid ABC-type transport system, permease component</fullName>
    </submittedName>
</protein>
<feature type="transmembrane region" description="Helical" evidence="10">
    <location>
        <begin position="142"/>
        <end position="161"/>
    </location>
</feature>